<name>A0A1M5UXZ5_9BACT</name>
<organism evidence="1 2">
    <name type="scientific">Desulfofustis glycolicus DSM 9705</name>
    <dbReference type="NCBI Taxonomy" id="1121409"/>
    <lineage>
        <taxon>Bacteria</taxon>
        <taxon>Pseudomonadati</taxon>
        <taxon>Thermodesulfobacteriota</taxon>
        <taxon>Desulfobulbia</taxon>
        <taxon>Desulfobulbales</taxon>
        <taxon>Desulfocapsaceae</taxon>
        <taxon>Desulfofustis</taxon>
    </lineage>
</organism>
<evidence type="ECO:0000313" key="2">
    <source>
        <dbReference type="Proteomes" id="UP000184139"/>
    </source>
</evidence>
<keyword evidence="2" id="KW-1185">Reference proteome</keyword>
<dbReference type="STRING" id="1121409.SAMN02745124_01400"/>
<sequence>MTRPSPDPAAICFGLSTELDRSSCAAYLRLLGREPLASTLAERMDSAEIEQLVDFCTALLRRHLSKQEYHRLFLQEEHAHPEPTDNHD</sequence>
<accession>A0A1M5UXZ5</accession>
<dbReference type="AlphaFoldDB" id="A0A1M5UXZ5"/>
<dbReference type="Proteomes" id="UP000184139">
    <property type="component" value="Unassembled WGS sequence"/>
</dbReference>
<dbReference type="EMBL" id="FQXS01000006">
    <property type="protein sequence ID" value="SHH67917.1"/>
    <property type="molecule type" value="Genomic_DNA"/>
</dbReference>
<protein>
    <submittedName>
        <fullName evidence="1">Uncharacterized protein</fullName>
    </submittedName>
</protein>
<reference evidence="1 2" key="1">
    <citation type="submission" date="2016-11" db="EMBL/GenBank/DDBJ databases">
        <authorList>
            <person name="Jaros S."/>
            <person name="Januszkiewicz K."/>
            <person name="Wedrychowicz H."/>
        </authorList>
    </citation>
    <scope>NUCLEOTIDE SEQUENCE [LARGE SCALE GENOMIC DNA]</scope>
    <source>
        <strain evidence="1 2">DSM 9705</strain>
    </source>
</reference>
<proteinExistence type="predicted"/>
<gene>
    <name evidence="1" type="ORF">SAMN02745124_01400</name>
</gene>
<dbReference type="RefSeq" id="WP_073374640.1">
    <property type="nucleotide sequence ID" value="NZ_FQXS01000006.1"/>
</dbReference>
<dbReference type="OrthoDB" id="5432565at2"/>
<evidence type="ECO:0000313" key="1">
    <source>
        <dbReference type="EMBL" id="SHH67917.1"/>
    </source>
</evidence>